<accession>A0A7I8VSE4</accession>
<gene>
    <name evidence="1" type="ORF">DGYR_LOCUS6039</name>
</gene>
<protein>
    <submittedName>
        <fullName evidence="1">DgyrCDS6287</fullName>
    </submittedName>
</protein>
<sequence length="151" mass="17958">MSTINSFRRDTNTDENRTRILRGVSEIRVNNLAEIQYKLQIDHLQKTSRMRRQIRQMLMRYRTATKKIDAMNWELTDLALQLCMLKVAAKVREDEIAYYEKIVRDVRIKNFESHLIGNSHKLTILENAKDDPSEYESVKNKLAKRQQNSKM</sequence>
<keyword evidence="2" id="KW-1185">Reference proteome</keyword>
<dbReference type="Proteomes" id="UP000549394">
    <property type="component" value="Unassembled WGS sequence"/>
</dbReference>
<dbReference type="AlphaFoldDB" id="A0A7I8VSE4"/>
<dbReference type="EMBL" id="CAJFCJ010000007">
    <property type="protein sequence ID" value="CAD5117520.1"/>
    <property type="molecule type" value="Genomic_DNA"/>
</dbReference>
<evidence type="ECO:0000313" key="2">
    <source>
        <dbReference type="Proteomes" id="UP000549394"/>
    </source>
</evidence>
<reference evidence="1 2" key="1">
    <citation type="submission" date="2020-08" db="EMBL/GenBank/DDBJ databases">
        <authorList>
            <person name="Hejnol A."/>
        </authorList>
    </citation>
    <scope>NUCLEOTIDE SEQUENCE [LARGE SCALE GENOMIC DNA]</scope>
</reference>
<name>A0A7I8VSE4_9ANNE</name>
<evidence type="ECO:0000313" key="1">
    <source>
        <dbReference type="EMBL" id="CAD5117520.1"/>
    </source>
</evidence>
<organism evidence="1 2">
    <name type="scientific">Dimorphilus gyrociliatus</name>
    <dbReference type="NCBI Taxonomy" id="2664684"/>
    <lineage>
        <taxon>Eukaryota</taxon>
        <taxon>Metazoa</taxon>
        <taxon>Spiralia</taxon>
        <taxon>Lophotrochozoa</taxon>
        <taxon>Annelida</taxon>
        <taxon>Polychaeta</taxon>
        <taxon>Polychaeta incertae sedis</taxon>
        <taxon>Dinophilidae</taxon>
        <taxon>Dimorphilus</taxon>
    </lineage>
</organism>
<proteinExistence type="predicted"/>
<comment type="caution">
    <text evidence="1">The sequence shown here is derived from an EMBL/GenBank/DDBJ whole genome shotgun (WGS) entry which is preliminary data.</text>
</comment>